<evidence type="ECO:0000313" key="1">
    <source>
        <dbReference type="EMBL" id="CAL1369235.1"/>
    </source>
</evidence>
<evidence type="ECO:0000313" key="2">
    <source>
        <dbReference type="Proteomes" id="UP001497516"/>
    </source>
</evidence>
<organism evidence="1 2">
    <name type="scientific">Linum trigynum</name>
    <dbReference type="NCBI Taxonomy" id="586398"/>
    <lineage>
        <taxon>Eukaryota</taxon>
        <taxon>Viridiplantae</taxon>
        <taxon>Streptophyta</taxon>
        <taxon>Embryophyta</taxon>
        <taxon>Tracheophyta</taxon>
        <taxon>Spermatophyta</taxon>
        <taxon>Magnoliopsida</taxon>
        <taxon>eudicotyledons</taxon>
        <taxon>Gunneridae</taxon>
        <taxon>Pentapetalae</taxon>
        <taxon>rosids</taxon>
        <taxon>fabids</taxon>
        <taxon>Malpighiales</taxon>
        <taxon>Linaceae</taxon>
        <taxon>Linum</taxon>
    </lineage>
</organism>
<protein>
    <recommendedName>
        <fullName evidence="3">Reverse transcriptase Ty1/copia-type domain-containing protein</fullName>
    </recommendedName>
</protein>
<name>A0AAV2D954_9ROSI</name>
<evidence type="ECO:0008006" key="3">
    <source>
        <dbReference type="Google" id="ProtNLM"/>
    </source>
</evidence>
<dbReference type="EMBL" id="OZ034815">
    <property type="protein sequence ID" value="CAL1369235.1"/>
    <property type="molecule type" value="Genomic_DNA"/>
</dbReference>
<accession>A0AAV2D954</accession>
<reference evidence="1 2" key="1">
    <citation type="submission" date="2024-04" db="EMBL/GenBank/DDBJ databases">
        <authorList>
            <person name="Fracassetti M."/>
        </authorList>
    </citation>
    <scope>NUCLEOTIDE SEQUENCE [LARGE SCALE GENOMIC DNA]</scope>
</reference>
<sequence>MSHRHLHLHWSPLVAHSVQLRVFLLLGIWMDYLAYIVDPIPVPTRYSQAKGHLEWDNAMTEEINALHANHTWDMVPRPQPSIPVIGSRWVYAIKVHPDGTLEQFKGRVVAQDFCQEYGIDFE</sequence>
<keyword evidence="2" id="KW-1185">Reference proteome</keyword>
<dbReference type="Proteomes" id="UP001497516">
    <property type="component" value="Chromosome 2"/>
</dbReference>
<proteinExistence type="predicted"/>
<dbReference type="AlphaFoldDB" id="A0AAV2D954"/>
<gene>
    <name evidence="1" type="ORF">LTRI10_LOCUS11953</name>
</gene>